<dbReference type="OrthoDB" id="9784984at2"/>
<dbReference type="InterPro" id="IPR013249">
    <property type="entry name" value="RNA_pol_sigma70_r4_t2"/>
</dbReference>
<dbReference type="InterPro" id="IPR036388">
    <property type="entry name" value="WH-like_DNA-bd_sf"/>
</dbReference>
<comment type="similarity">
    <text evidence="1">Belongs to the sigma-70 factor family. ECF subfamily.</text>
</comment>
<keyword evidence="3" id="KW-0731">Sigma factor</keyword>
<dbReference type="SUPFAM" id="SSF88946">
    <property type="entry name" value="Sigma2 domain of RNA polymerase sigma factors"/>
    <property type="match status" value="1"/>
</dbReference>
<dbReference type="GO" id="GO:0016987">
    <property type="term" value="F:sigma factor activity"/>
    <property type="evidence" value="ECO:0007669"/>
    <property type="project" value="UniProtKB-KW"/>
</dbReference>
<evidence type="ECO:0000259" key="7">
    <source>
        <dbReference type="Pfam" id="PF08281"/>
    </source>
</evidence>
<dbReference type="eggNOG" id="COG1595">
    <property type="taxonomic scope" value="Bacteria"/>
</dbReference>
<dbReference type="AlphaFoldDB" id="D5XB27"/>
<evidence type="ECO:0000256" key="2">
    <source>
        <dbReference type="ARBA" id="ARBA00023015"/>
    </source>
</evidence>
<dbReference type="HOGENOM" id="CLU_047691_3_4_9"/>
<evidence type="ECO:0000256" key="5">
    <source>
        <dbReference type="NCBIfam" id="TIGR02959"/>
    </source>
</evidence>
<accession>D5XB27</accession>
<dbReference type="PANTHER" id="PTHR43133">
    <property type="entry name" value="RNA POLYMERASE ECF-TYPE SIGMA FACTO"/>
    <property type="match status" value="1"/>
</dbReference>
<dbReference type="NCBIfam" id="TIGR02937">
    <property type="entry name" value="sigma70-ECF"/>
    <property type="match status" value="1"/>
</dbReference>
<dbReference type="EMBL" id="CP002028">
    <property type="protein sequence ID" value="ADG81347.1"/>
    <property type="molecule type" value="Genomic_DNA"/>
</dbReference>
<dbReference type="PANTHER" id="PTHR43133:SF62">
    <property type="entry name" value="RNA POLYMERASE SIGMA FACTOR SIGZ"/>
    <property type="match status" value="1"/>
</dbReference>
<dbReference type="InterPro" id="IPR014284">
    <property type="entry name" value="RNA_pol_sigma-70_dom"/>
</dbReference>
<feature type="domain" description="RNA polymerase sigma factor 70 region 4 type 2" evidence="7">
    <location>
        <begin position="117"/>
        <end position="164"/>
    </location>
</feature>
<dbReference type="GO" id="GO:0006352">
    <property type="term" value="P:DNA-templated transcription initiation"/>
    <property type="evidence" value="ECO:0007669"/>
    <property type="project" value="InterPro"/>
</dbReference>
<keyword evidence="2" id="KW-0805">Transcription regulation</keyword>
<dbReference type="InterPro" id="IPR007627">
    <property type="entry name" value="RNA_pol_sigma70_r2"/>
</dbReference>
<evidence type="ECO:0000313" key="8">
    <source>
        <dbReference type="EMBL" id="ADG81347.1"/>
    </source>
</evidence>
<dbReference type="InterPro" id="IPR014304">
    <property type="entry name" value="RNA_pol_sigma-Z"/>
</dbReference>
<reference evidence="8 9" key="1">
    <citation type="submission" date="2010-05" db="EMBL/GenBank/DDBJ databases">
        <title>Complete sequence of Thermincola sp. JR.</title>
        <authorList>
            <consortium name="US DOE Joint Genome Institute"/>
            <person name="Lucas S."/>
            <person name="Copeland A."/>
            <person name="Lapidus A."/>
            <person name="Cheng J.-F."/>
            <person name="Bruce D."/>
            <person name="Goodwin L."/>
            <person name="Pitluck S."/>
            <person name="Chertkov O."/>
            <person name="Detter J.C."/>
            <person name="Han C."/>
            <person name="Tapia R."/>
            <person name="Land M."/>
            <person name="Hauser L."/>
            <person name="Kyrpides N."/>
            <person name="Mikhailova N."/>
            <person name="Hazen T.C."/>
            <person name="Woyke T."/>
        </authorList>
    </citation>
    <scope>NUCLEOTIDE SEQUENCE [LARGE SCALE GENOMIC DNA]</scope>
    <source>
        <strain evidence="8 9">JR</strain>
    </source>
</reference>
<keyword evidence="4" id="KW-0804">Transcription</keyword>
<dbReference type="Proteomes" id="UP000002377">
    <property type="component" value="Chromosome"/>
</dbReference>
<dbReference type="STRING" id="635013.TherJR_0465"/>
<evidence type="ECO:0000313" key="9">
    <source>
        <dbReference type="Proteomes" id="UP000002377"/>
    </source>
</evidence>
<dbReference type="Gene3D" id="1.10.10.10">
    <property type="entry name" value="Winged helix-like DNA-binding domain superfamily/Winged helix DNA-binding domain"/>
    <property type="match status" value="1"/>
</dbReference>
<protein>
    <recommendedName>
        <fullName evidence="5">RNA polymerase sigma factor SigZ</fullName>
    </recommendedName>
</protein>
<name>D5XB27_THEPJ</name>
<gene>
    <name evidence="8" type="ordered locus">TherJR_0465</name>
</gene>
<dbReference type="GO" id="GO:0003677">
    <property type="term" value="F:DNA binding"/>
    <property type="evidence" value="ECO:0007669"/>
    <property type="project" value="InterPro"/>
</dbReference>
<sequence>MDFQLTSMTSEIWDKYASGLKKFIRKRVRNEHDAEDILQDVFCKIHDNFYKLQNVHKLQAWIYQIARNAVNDYFRYRKVMTGMSDIPPQTAEGGYAGSINDESNGPCSVPYICLKPMIDHLPDKYREAVILFYFEGLKNREIADKLGLSLPAAKSRLQRGREKLRELLLDCCQFELDKYGNVLDYRFKSGDRHYCSE</sequence>
<dbReference type="SUPFAM" id="SSF88659">
    <property type="entry name" value="Sigma3 and sigma4 domains of RNA polymerase sigma factors"/>
    <property type="match status" value="1"/>
</dbReference>
<dbReference type="InterPro" id="IPR013325">
    <property type="entry name" value="RNA_pol_sigma_r2"/>
</dbReference>
<dbReference type="InterPro" id="IPR013324">
    <property type="entry name" value="RNA_pol_sigma_r3/r4-like"/>
</dbReference>
<proteinExistence type="inferred from homology"/>
<evidence type="ECO:0000256" key="4">
    <source>
        <dbReference type="ARBA" id="ARBA00023163"/>
    </source>
</evidence>
<dbReference type="Gene3D" id="1.10.1740.10">
    <property type="match status" value="1"/>
</dbReference>
<evidence type="ECO:0000256" key="3">
    <source>
        <dbReference type="ARBA" id="ARBA00023082"/>
    </source>
</evidence>
<keyword evidence="9" id="KW-1185">Reference proteome</keyword>
<dbReference type="InterPro" id="IPR039425">
    <property type="entry name" value="RNA_pol_sigma-70-like"/>
</dbReference>
<organism evidence="8 9">
    <name type="scientific">Thermincola potens (strain JR)</name>
    <dbReference type="NCBI Taxonomy" id="635013"/>
    <lineage>
        <taxon>Bacteria</taxon>
        <taxon>Bacillati</taxon>
        <taxon>Bacillota</taxon>
        <taxon>Clostridia</taxon>
        <taxon>Eubacteriales</taxon>
        <taxon>Thermincolaceae</taxon>
        <taxon>Thermincola</taxon>
    </lineage>
</organism>
<feature type="domain" description="RNA polymerase sigma-70 region 2" evidence="6">
    <location>
        <begin position="14"/>
        <end position="78"/>
    </location>
</feature>
<evidence type="ECO:0000256" key="1">
    <source>
        <dbReference type="ARBA" id="ARBA00010641"/>
    </source>
</evidence>
<dbReference type="CDD" id="cd06171">
    <property type="entry name" value="Sigma70_r4"/>
    <property type="match status" value="1"/>
</dbReference>
<dbReference type="NCBIfam" id="TIGR02959">
    <property type="entry name" value="SigZ"/>
    <property type="match status" value="1"/>
</dbReference>
<dbReference type="Pfam" id="PF04542">
    <property type="entry name" value="Sigma70_r2"/>
    <property type="match status" value="1"/>
</dbReference>
<dbReference type="KEGG" id="tjr:TherJR_0465"/>
<dbReference type="Pfam" id="PF08281">
    <property type="entry name" value="Sigma70_r4_2"/>
    <property type="match status" value="1"/>
</dbReference>
<evidence type="ECO:0000259" key="6">
    <source>
        <dbReference type="Pfam" id="PF04542"/>
    </source>
</evidence>